<keyword evidence="8 12" id="KW-1133">Transmembrane helix</keyword>
<dbReference type="SUPFAM" id="SSF47384">
    <property type="entry name" value="Homodimeric domain of signal transducing histidine kinase"/>
    <property type="match status" value="1"/>
</dbReference>
<evidence type="ECO:0000256" key="9">
    <source>
        <dbReference type="ARBA" id="ARBA00023012"/>
    </source>
</evidence>
<dbReference type="Proteomes" id="UP001595791">
    <property type="component" value="Unassembled WGS sequence"/>
</dbReference>
<dbReference type="RefSeq" id="WP_378167074.1">
    <property type="nucleotide sequence ID" value="NZ_JBHSBU010000001.1"/>
</dbReference>
<accession>A0ABV8MWE0</accession>
<dbReference type="InterPro" id="IPR050428">
    <property type="entry name" value="TCS_sensor_his_kinase"/>
</dbReference>
<evidence type="ECO:0000256" key="2">
    <source>
        <dbReference type="ARBA" id="ARBA00004370"/>
    </source>
</evidence>
<dbReference type="SMART" id="SM00387">
    <property type="entry name" value="HATPase_c"/>
    <property type="match status" value="1"/>
</dbReference>
<dbReference type="SMART" id="SM00388">
    <property type="entry name" value="HisKA"/>
    <property type="match status" value="1"/>
</dbReference>
<dbReference type="PROSITE" id="PS50109">
    <property type="entry name" value="HIS_KIN"/>
    <property type="match status" value="1"/>
</dbReference>
<dbReference type="SUPFAM" id="SSF55874">
    <property type="entry name" value="ATPase domain of HSP90 chaperone/DNA topoisomerase II/histidine kinase"/>
    <property type="match status" value="1"/>
</dbReference>
<dbReference type="Gene3D" id="6.10.340.10">
    <property type="match status" value="1"/>
</dbReference>
<keyword evidence="7" id="KW-0418">Kinase</keyword>
<evidence type="ECO:0000313" key="15">
    <source>
        <dbReference type="EMBL" id="MFC4161296.1"/>
    </source>
</evidence>
<dbReference type="EC" id="2.7.13.3" evidence="3"/>
<dbReference type="Gene3D" id="1.10.287.130">
    <property type="match status" value="1"/>
</dbReference>
<dbReference type="CDD" id="cd00082">
    <property type="entry name" value="HisKA"/>
    <property type="match status" value="1"/>
</dbReference>
<dbReference type="SUPFAM" id="SSF158472">
    <property type="entry name" value="HAMP domain-like"/>
    <property type="match status" value="1"/>
</dbReference>
<evidence type="ECO:0000256" key="7">
    <source>
        <dbReference type="ARBA" id="ARBA00022777"/>
    </source>
</evidence>
<dbReference type="InterPro" id="IPR005467">
    <property type="entry name" value="His_kinase_dom"/>
</dbReference>
<dbReference type="Gene3D" id="3.30.565.10">
    <property type="entry name" value="Histidine kinase-like ATPase, C-terminal domain"/>
    <property type="match status" value="1"/>
</dbReference>
<dbReference type="EMBL" id="JBHSBU010000001">
    <property type="protein sequence ID" value="MFC4161296.1"/>
    <property type="molecule type" value="Genomic_DNA"/>
</dbReference>
<evidence type="ECO:0000259" key="14">
    <source>
        <dbReference type="PROSITE" id="PS50885"/>
    </source>
</evidence>
<dbReference type="SMART" id="SM00304">
    <property type="entry name" value="HAMP"/>
    <property type="match status" value="1"/>
</dbReference>
<comment type="caution">
    <text evidence="15">The sequence shown here is derived from an EMBL/GenBank/DDBJ whole genome shotgun (WGS) entry which is preliminary data.</text>
</comment>
<evidence type="ECO:0000256" key="4">
    <source>
        <dbReference type="ARBA" id="ARBA00022553"/>
    </source>
</evidence>
<evidence type="ECO:0000256" key="3">
    <source>
        <dbReference type="ARBA" id="ARBA00012438"/>
    </source>
</evidence>
<gene>
    <name evidence="15" type="ORF">ACFOW7_18310</name>
</gene>
<keyword evidence="5" id="KW-0808">Transferase</keyword>
<feature type="domain" description="Histidine kinase" evidence="13">
    <location>
        <begin position="278"/>
        <end position="493"/>
    </location>
</feature>
<dbReference type="InterPro" id="IPR004358">
    <property type="entry name" value="Sig_transdc_His_kin-like_C"/>
</dbReference>
<feature type="transmembrane region" description="Helical" evidence="12">
    <location>
        <begin position="197"/>
        <end position="221"/>
    </location>
</feature>
<keyword evidence="6 12" id="KW-0812">Transmembrane</keyword>
<dbReference type="Pfam" id="PF00512">
    <property type="entry name" value="HisKA"/>
    <property type="match status" value="1"/>
</dbReference>
<comment type="subcellular location">
    <subcellularLocation>
        <location evidence="2">Membrane</location>
    </subcellularLocation>
</comment>
<evidence type="ECO:0000256" key="6">
    <source>
        <dbReference type="ARBA" id="ARBA00022692"/>
    </source>
</evidence>
<keyword evidence="10 12" id="KW-0472">Membrane</keyword>
<organism evidence="15 16">
    <name type="scientific">Chitinimonas lacunae</name>
    <dbReference type="NCBI Taxonomy" id="1963018"/>
    <lineage>
        <taxon>Bacteria</taxon>
        <taxon>Pseudomonadati</taxon>
        <taxon>Pseudomonadota</taxon>
        <taxon>Betaproteobacteria</taxon>
        <taxon>Neisseriales</taxon>
        <taxon>Chitinibacteraceae</taxon>
        <taxon>Chitinimonas</taxon>
    </lineage>
</organism>
<evidence type="ECO:0000256" key="5">
    <source>
        <dbReference type="ARBA" id="ARBA00022679"/>
    </source>
</evidence>
<comment type="catalytic activity">
    <reaction evidence="1">
        <text>ATP + protein L-histidine = ADP + protein N-phospho-L-histidine.</text>
        <dbReference type="EC" id="2.7.13.3"/>
    </reaction>
</comment>
<protein>
    <recommendedName>
        <fullName evidence="3">histidine kinase</fullName>
        <ecNumber evidence="3">2.7.13.3</ecNumber>
    </recommendedName>
</protein>
<dbReference type="PRINTS" id="PR00344">
    <property type="entry name" value="BCTRLSENSOR"/>
</dbReference>
<feature type="region of interest" description="Disordered" evidence="11">
    <location>
        <begin position="102"/>
        <end position="132"/>
    </location>
</feature>
<evidence type="ECO:0000259" key="13">
    <source>
        <dbReference type="PROSITE" id="PS50109"/>
    </source>
</evidence>
<sequence length="495" mass="55162">MRWTLRAKLAVALGGFGLILVGVMYLLATLGFEAGLRAHLDGVQSQMIETLRNRLVRDYPDREAWRHLADNPRSFERALEGVFPRSEPARGDASLERDQAARQYPFPPPRPFEAEGPPAEPRPGRGPGMRRPPPFPIVLLDAERRLLRGPSLPSEQLHLTEIRGRDGELLGYLGRPRLAQRLSSENDLFFANQQRRIMLWGSLAAALLALTLSWPLASLLLRPVRRIAAALDRLAARDYSVRLGGQGNDELGQLAADINRLAVALDEHGTSQRQWMADLAHELRTPLCVLQGELEALQDGVRHYDEATARELMLQVTRLSRLVDEIKELQLTDRAALRYRFERLDLSELVQDELDALAGRFRRADLDLLLFRRLDHAPCVGDAQRLGQLLLNLAENSLRYTDPGGQVRVTLSGDAQRLTLVWEDSAPGVPDNALPHLFERFYRVDASRQRATGGSGLGLAIVANIVAAHDGTVRAEHSLLGGLALVFEFPRERGG</sequence>
<keyword evidence="15" id="KW-0067">ATP-binding</keyword>
<evidence type="ECO:0000313" key="16">
    <source>
        <dbReference type="Proteomes" id="UP001595791"/>
    </source>
</evidence>
<dbReference type="GO" id="GO:0005524">
    <property type="term" value="F:ATP binding"/>
    <property type="evidence" value="ECO:0007669"/>
    <property type="project" value="UniProtKB-KW"/>
</dbReference>
<evidence type="ECO:0000256" key="11">
    <source>
        <dbReference type="SAM" id="MobiDB-lite"/>
    </source>
</evidence>
<name>A0ABV8MWE0_9NEIS</name>
<keyword evidence="4" id="KW-0597">Phosphoprotein</keyword>
<proteinExistence type="predicted"/>
<dbReference type="InterPro" id="IPR003661">
    <property type="entry name" value="HisK_dim/P_dom"/>
</dbReference>
<reference evidence="16" key="1">
    <citation type="journal article" date="2019" name="Int. J. Syst. Evol. Microbiol.">
        <title>The Global Catalogue of Microorganisms (GCM) 10K type strain sequencing project: providing services to taxonomists for standard genome sequencing and annotation.</title>
        <authorList>
            <consortium name="The Broad Institute Genomics Platform"/>
            <consortium name="The Broad Institute Genome Sequencing Center for Infectious Disease"/>
            <person name="Wu L."/>
            <person name="Ma J."/>
        </authorList>
    </citation>
    <scope>NUCLEOTIDE SEQUENCE [LARGE SCALE GENOMIC DNA]</scope>
    <source>
        <strain evidence="16">LMG 29894</strain>
    </source>
</reference>
<keyword evidence="15" id="KW-0547">Nucleotide-binding</keyword>
<dbReference type="CDD" id="cd06225">
    <property type="entry name" value="HAMP"/>
    <property type="match status" value="1"/>
</dbReference>
<keyword evidence="9" id="KW-0902">Two-component regulatory system</keyword>
<dbReference type="InterPro" id="IPR036097">
    <property type="entry name" value="HisK_dim/P_sf"/>
</dbReference>
<dbReference type="PROSITE" id="PS50885">
    <property type="entry name" value="HAMP"/>
    <property type="match status" value="1"/>
</dbReference>
<dbReference type="Pfam" id="PF00672">
    <property type="entry name" value="HAMP"/>
    <property type="match status" value="1"/>
</dbReference>
<feature type="domain" description="HAMP" evidence="14">
    <location>
        <begin position="218"/>
        <end position="270"/>
    </location>
</feature>
<evidence type="ECO:0000256" key="1">
    <source>
        <dbReference type="ARBA" id="ARBA00000085"/>
    </source>
</evidence>
<dbReference type="PANTHER" id="PTHR45436:SF5">
    <property type="entry name" value="SENSOR HISTIDINE KINASE TRCS"/>
    <property type="match status" value="1"/>
</dbReference>
<evidence type="ECO:0000256" key="8">
    <source>
        <dbReference type="ARBA" id="ARBA00022989"/>
    </source>
</evidence>
<dbReference type="InterPro" id="IPR036890">
    <property type="entry name" value="HATPase_C_sf"/>
</dbReference>
<dbReference type="PANTHER" id="PTHR45436">
    <property type="entry name" value="SENSOR HISTIDINE KINASE YKOH"/>
    <property type="match status" value="1"/>
</dbReference>
<dbReference type="InterPro" id="IPR003660">
    <property type="entry name" value="HAMP_dom"/>
</dbReference>
<evidence type="ECO:0000256" key="12">
    <source>
        <dbReference type="SAM" id="Phobius"/>
    </source>
</evidence>
<keyword evidence="16" id="KW-1185">Reference proteome</keyword>
<dbReference type="Pfam" id="PF02518">
    <property type="entry name" value="HATPase_c"/>
    <property type="match status" value="1"/>
</dbReference>
<evidence type="ECO:0000256" key="10">
    <source>
        <dbReference type="ARBA" id="ARBA00023136"/>
    </source>
</evidence>
<dbReference type="InterPro" id="IPR003594">
    <property type="entry name" value="HATPase_dom"/>
</dbReference>